<comment type="caution">
    <text evidence="1">The sequence shown here is derived from an EMBL/GenBank/DDBJ whole genome shotgun (WGS) entry which is preliminary data.</text>
</comment>
<gene>
    <name evidence="1" type="ORF">OF897_14770</name>
</gene>
<proteinExistence type="predicted"/>
<evidence type="ECO:0000313" key="2">
    <source>
        <dbReference type="Proteomes" id="UP001073122"/>
    </source>
</evidence>
<dbReference type="RefSeq" id="WP_267266460.1">
    <property type="nucleotide sequence ID" value="NZ_JAOVZW010000018.1"/>
</dbReference>
<keyword evidence="2" id="KW-1185">Reference proteome</keyword>
<dbReference type="EMBL" id="JAOVZW010000018">
    <property type="protein sequence ID" value="MCX8525181.1"/>
    <property type="molecule type" value="Genomic_DNA"/>
</dbReference>
<name>A0ABT3XTH7_9FLAO</name>
<accession>A0ABT3XTH7</accession>
<evidence type="ECO:0000313" key="1">
    <source>
        <dbReference type="EMBL" id="MCX8525181.1"/>
    </source>
</evidence>
<dbReference type="Proteomes" id="UP001073122">
    <property type="component" value="Unassembled WGS sequence"/>
</dbReference>
<organism evidence="1 2">
    <name type="scientific">Chryseobacterium formosus</name>
    <dbReference type="NCBI Taxonomy" id="1537363"/>
    <lineage>
        <taxon>Bacteria</taxon>
        <taxon>Pseudomonadati</taxon>
        <taxon>Bacteroidota</taxon>
        <taxon>Flavobacteriia</taxon>
        <taxon>Flavobacteriales</taxon>
        <taxon>Weeksellaceae</taxon>
        <taxon>Chryseobacterium group</taxon>
        <taxon>Chryseobacterium</taxon>
    </lineage>
</organism>
<reference evidence="1" key="1">
    <citation type="submission" date="2022-10" db="EMBL/GenBank/DDBJ databases">
        <title>Chryseobacterium sp. nov., a novel bacterial species.</title>
        <authorList>
            <person name="Cao Y."/>
        </authorList>
    </citation>
    <scope>NUCLEOTIDE SEQUENCE</scope>
    <source>
        <strain evidence="1">CCTCC AB2015118</strain>
    </source>
</reference>
<protein>
    <submittedName>
        <fullName evidence="1">Uncharacterized protein</fullName>
    </submittedName>
</protein>
<sequence>MSSLNEINQEGKVENKNYAKGPIGNKLDHLVDVNPIGGINTIIAKSFIDNANNGMLPFLNENNINYNNDGIYEVSCDLLREICEMMEDNNAVNLNFTLVEIPSNDSRLDVNPMTSGKMIYMVASLQTIDEKNIPELNYLIMNAKSDQSLEELKITDTEFLMYKEVFDNSSSSKLKEYFPGPYSSKKNTCSVFYNIEDIKDTLAKVNTLKFNVYMCEISDVLAIIEENNLGDQLNVALYEEHFESRVKQLTMVFESGADYYDMGSLRP</sequence>